<protein>
    <submittedName>
        <fullName evidence="2">Uncharacterized protein</fullName>
    </submittedName>
</protein>
<feature type="compositionally biased region" description="Basic and acidic residues" evidence="1">
    <location>
        <begin position="20"/>
        <end position="57"/>
    </location>
</feature>
<evidence type="ECO:0000256" key="1">
    <source>
        <dbReference type="SAM" id="MobiDB-lite"/>
    </source>
</evidence>
<keyword evidence="3" id="KW-1185">Reference proteome</keyword>
<feature type="region of interest" description="Disordered" evidence="1">
    <location>
        <begin position="219"/>
        <end position="296"/>
    </location>
</feature>
<dbReference type="AlphaFoldDB" id="A0A316YCZ8"/>
<feature type="compositionally biased region" description="Low complexity" evidence="1">
    <location>
        <begin position="236"/>
        <end position="253"/>
    </location>
</feature>
<name>A0A316YCZ8_9BASI</name>
<feature type="compositionally biased region" description="Polar residues" evidence="1">
    <location>
        <begin position="73"/>
        <end position="82"/>
    </location>
</feature>
<dbReference type="GeneID" id="37042105"/>
<dbReference type="Proteomes" id="UP000245768">
    <property type="component" value="Unassembled WGS sequence"/>
</dbReference>
<evidence type="ECO:0000313" key="2">
    <source>
        <dbReference type="EMBL" id="PWN86724.1"/>
    </source>
</evidence>
<evidence type="ECO:0000313" key="3">
    <source>
        <dbReference type="Proteomes" id="UP000245768"/>
    </source>
</evidence>
<dbReference type="RefSeq" id="XP_025373922.1">
    <property type="nucleotide sequence ID" value="XM_025520189.1"/>
</dbReference>
<sequence>MVNVTAQDEGNTSVVASETLTDKETDKVLARRQDKIGNDSDESLRSLRDQEVRDSGSHESATSCRDSPAPVDFSSSGNLYDSSTAIIADRRDEVTKRCSSVDKSKTISAEGLNDSHQDLLEREIDNEDLRATRIRVKDVVSPSLPRFGRKGGDEARGSKSVFECESHGTKRGEEAGKMRGKGKIAETLSRTKALHRKGRKSFGTFNDFRAAQTLAAEEDKIESQCHSEMRPSHLKTPPSSSSIEIEEAAATSPRSASREAIISTATTSMHSRASPPPLLCRETDGESSQDQTPPSHVIDTISETLSGCVNEGFHEIAKRPAATIPLTSIDGNITRTTASGVGRHRAQKPVLVAQQHHVIINKRNGSNLAITCRIKGCRTKACRPMGKAKHKERKDAV</sequence>
<feature type="compositionally biased region" description="Polar residues" evidence="1">
    <location>
        <begin position="1"/>
        <end position="19"/>
    </location>
</feature>
<feature type="region of interest" description="Disordered" evidence="1">
    <location>
        <begin position="1"/>
        <end position="82"/>
    </location>
</feature>
<accession>A0A316YCZ8</accession>
<proteinExistence type="predicted"/>
<organism evidence="2 3">
    <name type="scientific">Acaromyces ingoldii</name>
    <dbReference type="NCBI Taxonomy" id="215250"/>
    <lineage>
        <taxon>Eukaryota</taxon>
        <taxon>Fungi</taxon>
        <taxon>Dikarya</taxon>
        <taxon>Basidiomycota</taxon>
        <taxon>Ustilaginomycotina</taxon>
        <taxon>Exobasidiomycetes</taxon>
        <taxon>Exobasidiales</taxon>
        <taxon>Cryptobasidiaceae</taxon>
        <taxon>Acaromyces</taxon>
    </lineage>
</organism>
<gene>
    <name evidence="2" type="ORF">FA10DRAFT_263221</name>
</gene>
<dbReference type="InParanoid" id="A0A316YCZ8"/>
<feature type="compositionally biased region" description="Basic and acidic residues" evidence="1">
    <location>
        <begin position="219"/>
        <end position="231"/>
    </location>
</feature>
<reference evidence="2" key="1">
    <citation type="journal article" date="2018" name="Mol. Biol. Evol.">
        <title>Broad Genomic Sampling Reveals a Smut Pathogenic Ancestry of the Fungal Clade Ustilaginomycotina.</title>
        <authorList>
            <person name="Kijpornyongpan T."/>
            <person name="Mondo S.J."/>
            <person name="Barry K."/>
            <person name="Sandor L."/>
            <person name="Lee J."/>
            <person name="Lipzen A."/>
            <person name="Pangilinan J."/>
            <person name="LaButti K."/>
            <person name="Hainaut M."/>
            <person name="Henrissat B."/>
            <person name="Grigoriev I.V."/>
            <person name="Spatafora J.W."/>
            <person name="Aime M.C."/>
        </authorList>
    </citation>
    <scope>NUCLEOTIDE SEQUENCE [LARGE SCALE GENOMIC DNA]</scope>
    <source>
        <strain evidence="2">MCA 4198</strain>
    </source>
</reference>
<dbReference type="EMBL" id="KZ819643">
    <property type="protein sequence ID" value="PWN86724.1"/>
    <property type="molecule type" value="Genomic_DNA"/>
</dbReference>